<feature type="compositionally biased region" description="Gly residues" evidence="5">
    <location>
        <begin position="516"/>
        <end position="525"/>
    </location>
</feature>
<feature type="compositionally biased region" description="Low complexity" evidence="5">
    <location>
        <begin position="536"/>
        <end position="568"/>
    </location>
</feature>
<keyword evidence="3 6" id="KW-1133">Transmembrane helix</keyword>
<sequence>MWSSLLLVLSLWLNCSVLAQTVEYSTDSYGNVYSSTVYDSAASAATTTATSLSSLSSLDTAATTTAAAYPSSTTLYSSYTTASTFDGSTTSPGPSNTSTSVPAIQTVPFTGQALLVGTCGIPQFTIINFPNGGSLEVPLVGCSDDRPECCPSLNFTEFKPSQTGSGSDDGDASSSESSPTTSWTGTTPSPTPTGVVSMLSAAPLTVCPSDMVDLDPVCCPSGFTHYGQSIIGNQPCVSTLTTTVYSPAPSVLSSITSVISASMAAASTTTTPTVSVIINQVFALGLPCADNAEGESGKDKTHLSTGAKAGIGAGVGVAGILLILGLWACLAVRHRRRKKMRALEAAATAAGGPIRPGVVVDSAVAAPPGASAYTAAAGQNPNGDFDFNNDKLKHMSTATTISPPLPGSPRHPQQQQMSYNNTYMGGGGGGGGIYGQPQPPQHGYSPAFGYPQYHRPEDPYGVPVGGVPFGGGGPGYYPPTSQSPPPPPPMYPQGGYYAAATGGPHSPALPLPAEVDGGGGGGGGLFDASNSHPRRTSASTATAVNTNTNNTTVSGPTSASTGSAAPVGQSDPTAAVAELGDGSSYSRHAYQQQQQQQQQ</sequence>
<comment type="subcellular location">
    <subcellularLocation>
        <location evidence="1">Membrane</location>
        <topology evidence="1">Single-pass membrane protein</topology>
    </subcellularLocation>
</comment>
<dbReference type="Proteomes" id="UP000053328">
    <property type="component" value="Unassembled WGS sequence"/>
</dbReference>
<evidence type="ECO:0000313" key="9">
    <source>
        <dbReference type="Proteomes" id="UP000053328"/>
    </source>
</evidence>
<keyword evidence="9" id="KW-1185">Reference proteome</keyword>
<feature type="transmembrane region" description="Helical" evidence="6">
    <location>
        <begin position="309"/>
        <end position="332"/>
    </location>
</feature>
<protein>
    <recommendedName>
        <fullName evidence="10">Mid2 domain-containing protein</fullName>
    </recommendedName>
</protein>
<feature type="chain" id="PRO_5002236767" description="Mid2 domain-containing protein" evidence="7">
    <location>
        <begin position="20"/>
        <end position="599"/>
    </location>
</feature>
<evidence type="ECO:0000256" key="3">
    <source>
        <dbReference type="ARBA" id="ARBA00022989"/>
    </source>
</evidence>
<feature type="compositionally biased region" description="Low complexity" evidence="5">
    <location>
        <begin position="160"/>
        <end position="194"/>
    </location>
</feature>
<evidence type="ECO:0000256" key="4">
    <source>
        <dbReference type="ARBA" id="ARBA00023136"/>
    </source>
</evidence>
<keyword evidence="2 6" id="KW-0812">Transmembrane</keyword>
<dbReference type="STRING" id="91928.A0A0D1Y683"/>
<name>A0A0D1Y683_9EURO</name>
<dbReference type="RefSeq" id="XP_016230612.1">
    <property type="nucleotide sequence ID" value="XM_016385668.1"/>
</dbReference>
<evidence type="ECO:0000313" key="8">
    <source>
        <dbReference type="EMBL" id="KIW10396.1"/>
    </source>
</evidence>
<evidence type="ECO:0000256" key="2">
    <source>
        <dbReference type="ARBA" id="ARBA00022692"/>
    </source>
</evidence>
<feature type="region of interest" description="Disordered" evidence="5">
    <location>
        <begin position="155"/>
        <end position="194"/>
    </location>
</feature>
<evidence type="ECO:0000256" key="6">
    <source>
        <dbReference type="SAM" id="Phobius"/>
    </source>
</evidence>
<accession>A0A0D1Y683</accession>
<dbReference type="VEuPathDB" id="FungiDB:PV08_11358"/>
<dbReference type="AlphaFoldDB" id="A0A0D1Y683"/>
<dbReference type="OrthoDB" id="4121282at2759"/>
<dbReference type="HOGENOM" id="CLU_031551_0_0_1"/>
<dbReference type="InterPro" id="IPR051694">
    <property type="entry name" value="Immunoregulatory_rcpt-like"/>
</dbReference>
<evidence type="ECO:0008006" key="10">
    <source>
        <dbReference type="Google" id="ProtNLM"/>
    </source>
</evidence>
<dbReference type="PANTHER" id="PTHR15549">
    <property type="entry name" value="PAIRED IMMUNOGLOBULIN-LIKE TYPE 2 RECEPTOR"/>
    <property type="match status" value="1"/>
</dbReference>
<dbReference type="GeneID" id="27338441"/>
<evidence type="ECO:0000256" key="7">
    <source>
        <dbReference type="SAM" id="SignalP"/>
    </source>
</evidence>
<evidence type="ECO:0000256" key="1">
    <source>
        <dbReference type="ARBA" id="ARBA00004167"/>
    </source>
</evidence>
<keyword evidence="4 6" id="KW-0472">Membrane</keyword>
<keyword evidence="7" id="KW-0732">Signal</keyword>
<proteinExistence type="predicted"/>
<dbReference type="EMBL" id="KN847500">
    <property type="protein sequence ID" value="KIW10396.1"/>
    <property type="molecule type" value="Genomic_DNA"/>
</dbReference>
<dbReference type="GO" id="GO:0071944">
    <property type="term" value="C:cell periphery"/>
    <property type="evidence" value="ECO:0007669"/>
    <property type="project" value="UniProtKB-ARBA"/>
</dbReference>
<reference evidence="8 9" key="1">
    <citation type="submission" date="2015-01" db="EMBL/GenBank/DDBJ databases">
        <title>The Genome Sequence of Exophiala spinifera CBS89968.</title>
        <authorList>
            <consortium name="The Broad Institute Genomics Platform"/>
            <person name="Cuomo C."/>
            <person name="de Hoog S."/>
            <person name="Gorbushina A."/>
            <person name="Stielow B."/>
            <person name="Teixiera M."/>
            <person name="Abouelleil A."/>
            <person name="Chapman S.B."/>
            <person name="Priest M."/>
            <person name="Young S.K."/>
            <person name="Wortman J."/>
            <person name="Nusbaum C."/>
            <person name="Birren B."/>
        </authorList>
    </citation>
    <scope>NUCLEOTIDE SEQUENCE [LARGE SCALE GENOMIC DNA]</scope>
    <source>
        <strain evidence="8 9">CBS 89968</strain>
    </source>
</reference>
<feature type="compositionally biased region" description="Pro residues" evidence="5">
    <location>
        <begin position="481"/>
        <end position="491"/>
    </location>
</feature>
<gene>
    <name evidence="8" type="ORF">PV08_11358</name>
</gene>
<feature type="region of interest" description="Disordered" evidence="5">
    <location>
        <begin position="473"/>
        <end position="599"/>
    </location>
</feature>
<evidence type="ECO:0000256" key="5">
    <source>
        <dbReference type="SAM" id="MobiDB-lite"/>
    </source>
</evidence>
<dbReference type="GO" id="GO:0016020">
    <property type="term" value="C:membrane"/>
    <property type="evidence" value="ECO:0007669"/>
    <property type="project" value="UniProtKB-SubCell"/>
</dbReference>
<feature type="signal peptide" evidence="7">
    <location>
        <begin position="1"/>
        <end position="19"/>
    </location>
</feature>
<organism evidence="8 9">
    <name type="scientific">Exophiala spinifera</name>
    <dbReference type="NCBI Taxonomy" id="91928"/>
    <lineage>
        <taxon>Eukaryota</taxon>
        <taxon>Fungi</taxon>
        <taxon>Dikarya</taxon>
        <taxon>Ascomycota</taxon>
        <taxon>Pezizomycotina</taxon>
        <taxon>Eurotiomycetes</taxon>
        <taxon>Chaetothyriomycetidae</taxon>
        <taxon>Chaetothyriales</taxon>
        <taxon>Herpotrichiellaceae</taxon>
        <taxon>Exophiala</taxon>
    </lineage>
</organism>